<reference evidence="2 3" key="1">
    <citation type="submission" date="2024-02" db="EMBL/GenBank/DDBJ databases">
        <title>Marinospirillum sp. MEB 164 isolated from Lonar lake sediment.</title>
        <authorList>
            <person name="Joshi A."/>
            <person name="Thite S."/>
        </authorList>
    </citation>
    <scope>NUCLEOTIDE SEQUENCE [LARGE SCALE GENOMIC DNA]</scope>
    <source>
        <strain evidence="2 3">MEB164</strain>
    </source>
</reference>
<comment type="caution">
    <text evidence="2">The sequence shown here is derived from an EMBL/GenBank/DDBJ whole genome shotgun (WGS) entry which is preliminary data.</text>
</comment>
<evidence type="ECO:0008006" key="4">
    <source>
        <dbReference type="Google" id="ProtNLM"/>
    </source>
</evidence>
<gene>
    <name evidence="2" type="ORF">V6U78_06835</name>
</gene>
<sequence>MAKTLLRPWLCVLALCWTGHLFADFPEDFIRLETQQPYFGQLGDDEPQRFYFVLEQAAQITLESSTLARINNVHPEATLFNADGRRITSDRMSGQGRNFRIQRHLEAGTYVLRVDNGRPCGSLYGCPNVNRDYQILLDIQEPGRF</sequence>
<keyword evidence="1" id="KW-0732">Signal</keyword>
<dbReference type="Gene3D" id="2.60.120.380">
    <property type="match status" value="1"/>
</dbReference>
<evidence type="ECO:0000256" key="1">
    <source>
        <dbReference type="SAM" id="SignalP"/>
    </source>
</evidence>
<proteinExistence type="predicted"/>
<accession>A0ABW8PY43</accession>
<dbReference type="EMBL" id="JBANFI010000003">
    <property type="protein sequence ID" value="MFK7160751.1"/>
    <property type="molecule type" value="Genomic_DNA"/>
</dbReference>
<feature type="chain" id="PRO_5045813324" description="Peptidase C-terminal archaeal/bacterial domain-containing protein" evidence="1">
    <location>
        <begin position="24"/>
        <end position="145"/>
    </location>
</feature>
<keyword evidence="3" id="KW-1185">Reference proteome</keyword>
<organism evidence="2 3">
    <name type="scientific">Marinospirillum alkalitolerans</name>
    <dbReference type="NCBI Taxonomy" id="3123374"/>
    <lineage>
        <taxon>Bacteria</taxon>
        <taxon>Pseudomonadati</taxon>
        <taxon>Pseudomonadota</taxon>
        <taxon>Gammaproteobacteria</taxon>
        <taxon>Oceanospirillales</taxon>
        <taxon>Oceanospirillaceae</taxon>
        <taxon>Marinospirillum</taxon>
    </lineage>
</organism>
<dbReference type="RefSeq" id="WP_405338763.1">
    <property type="nucleotide sequence ID" value="NZ_JBANFI010000003.1"/>
</dbReference>
<protein>
    <recommendedName>
        <fullName evidence="4">Peptidase C-terminal archaeal/bacterial domain-containing protein</fullName>
    </recommendedName>
</protein>
<evidence type="ECO:0000313" key="3">
    <source>
        <dbReference type="Proteomes" id="UP001621714"/>
    </source>
</evidence>
<dbReference type="Proteomes" id="UP001621714">
    <property type="component" value="Unassembled WGS sequence"/>
</dbReference>
<evidence type="ECO:0000313" key="2">
    <source>
        <dbReference type="EMBL" id="MFK7160751.1"/>
    </source>
</evidence>
<feature type="signal peptide" evidence="1">
    <location>
        <begin position="1"/>
        <end position="23"/>
    </location>
</feature>
<name>A0ABW8PY43_9GAMM</name>